<proteinExistence type="predicted"/>
<dbReference type="KEGG" id="kmn:HW532_03235"/>
<dbReference type="AlphaFoldDB" id="A0A7S8C1U1"/>
<evidence type="ECO:0000313" key="2">
    <source>
        <dbReference type="Proteomes" id="UP000593594"/>
    </source>
</evidence>
<sequence>MTMKRTSPGGPVIWVLQGAHAGDNAQARALGEAVGRELGGSVLEIPLEFNGLYRVPNLMLGASLRTLSADARARIAPPWPDLVIAVGRRTVPVALWIRKASGGRTRLVQLGRPRAPLGQFDLVVTTPQYGLPPGDNVVRLTLPFTGPAAEADGADVARWQERLNGLPRPWTAMLVGGGRWPFRLDEAVARDLAGRASSFVRERSGALLVSTSPRTGTAVGEALKTAVDVPAHIHLWGRDGDNPHRAFLALADDFIVTGESVSMLAEACRTGRPVWIADLPRAMPALGLGGGLVAWACRHGLFTPPRDVARVHDRLVAGGHAAHLGGPAPKAWRPVPDEAAMLVGRIAALLGH</sequence>
<dbReference type="Proteomes" id="UP000593594">
    <property type="component" value="Chromosome"/>
</dbReference>
<dbReference type="PANTHER" id="PTHR33986">
    <property type="entry name" value="OS02G0535700 PROTEIN"/>
    <property type="match status" value="1"/>
</dbReference>
<dbReference type="Pfam" id="PF06258">
    <property type="entry name" value="Mito_fiss_Elm1"/>
    <property type="match status" value="1"/>
</dbReference>
<gene>
    <name evidence="1" type="ORF">HW532_03235</name>
</gene>
<dbReference type="RefSeq" id="WP_213163039.1">
    <property type="nucleotide sequence ID" value="NZ_CP058214.1"/>
</dbReference>
<accession>A0A7S8C1U1</accession>
<name>A0A7S8C1U1_9HYPH</name>
<protein>
    <submittedName>
        <fullName evidence="1">Mitochondrial fission ELM1 family protein</fullName>
    </submittedName>
</protein>
<keyword evidence="2" id="KW-1185">Reference proteome</keyword>
<organism evidence="1 2">
    <name type="scientific">Kaustia mangrovi</name>
    <dbReference type="NCBI Taxonomy" id="2593653"/>
    <lineage>
        <taxon>Bacteria</taxon>
        <taxon>Pseudomonadati</taxon>
        <taxon>Pseudomonadota</taxon>
        <taxon>Alphaproteobacteria</taxon>
        <taxon>Hyphomicrobiales</taxon>
        <taxon>Parvibaculaceae</taxon>
        <taxon>Kaustia</taxon>
    </lineage>
</organism>
<reference evidence="1 2" key="1">
    <citation type="submission" date="2020-06" db="EMBL/GenBank/DDBJ databases">
        <title>Genome sequence of 2 isolates from Red Sea Mangroves.</title>
        <authorList>
            <person name="Sefrji F."/>
            <person name="Michoud G."/>
            <person name="Merlino G."/>
            <person name="Daffonchio D."/>
        </authorList>
    </citation>
    <scope>NUCLEOTIDE SEQUENCE [LARGE SCALE GENOMIC DNA]</scope>
    <source>
        <strain evidence="1 2">R1DC25</strain>
    </source>
</reference>
<evidence type="ECO:0000313" key="1">
    <source>
        <dbReference type="EMBL" id="QPC41811.1"/>
    </source>
</evidence>
<dbReference type="EMBL" id="CP058214">
    <property type="protein sequence ID" value="QPC41811.1"/>
    <property type="molecule type" value="Genomic_DNA"/>
</dbReference>
<dbReference type="InterPro" id="IPR009367">
    <property type="entry name" value="Elm1-like"/>
</dbReference>
<dbReference type="PANTHER" id="PTHR33986:SF15">
    <property type="entry name" value="MITOCHONDRIAL FISSION PROTEIN ELM1"/>
    <property type="match status" value="1"/>
</dbReference>